<dbReference type="InterPro" id="IPR050396">
    <property type="entry name" value="Glycosyltr_51/Transpeptidase"/>
</dbReference>
<organism evidence="3 4">
    <name type="scientific">Candidatus Gottesmanbacteria bacterium GW2011_GWA2_47_9</name>
    <dbReference type="NCBI Taxonomy" id="1618445"/>
    <lineage>
        <taxon>Bacteria</taxon>
        <taxon>Candidatus Gottesmaniibacteriota</taxon>
    </lineage>
</organism>
<feature type="non-terminal residue" evidence="3">
    <location>
        <position position="1"/>
    </location>
</feature>
<dbReference type="AlphaFoldDB" id="A0A0G1TYU2"/>
<reference evidence="3 4" key="1">
    <citation type="journal article" date="2015" name="Nature">
        <title>rRNA introns, odd ribosomes, and small enigmatic genomes across a large radiation of phyla.</title>
        <authorList>
            <person name="Brown C.T."/>
            <person name="Hug L.A."/>
            <person name="Thomas B.C."/>
            <person name="Sharon I."/>
            <person name="Castelle C.J."/>
            <person name="Singh A."/>
            <person name="Wilkins M.J."/>
            <person name="Williams K.H."/>
            <person name="Banfield J.F."/>
        </authorList>
    </citation>
    <scope>NUCLEOTIDE SEQUENCE [LARGE SCALE GENOMIC DNA]</scope>
</reference>
<dbReference type="EMBL" id="LCOY01000044">
    <property type="protein sequence ID" value="KKU86944.1"/>
    <property type="molecule type" value="Genomic_DNA"/>
</dbReference>
<evidence type="ECO:0000256" key="2">
    <source>
        <dbReference type="ARBA" id="ARBA00022679"/>
    </source>
</evidence>
<dbReference type="SUPFAM" id="SSF56601">
    <property type="entry name" value="beta-lactamase/transpeptidase-like"/>
    <property type="match status" value="1"/>
</dbReference>
<protein>
    <submittedName>
        <fullName evidence="3">Penicillin-binding protein, 1A family</fullName>
    </submittedName>
</protein>
<dbReference type="PANTHER" id="PTHR32282:SF33">
    <property type="entry name" value="PEPTIDOGLYCAN GLYCOSYLTRANSFERASE"/>
    <property type="match status" value="1"/>
</dbReference>
<dbReference type="PANTHER" id="PTHR32282">
    <property type="entry name" value="BINDING PROTEIN TRANSPEPTIDASE, PUTATIVE-RELATED"/>
    <property type="match status" value="1"/>
</dbReference>
<proteinExistence type="predicted"/>
<accession>A0A0G1TYU2</accession>
<dbReference type="InterPro" id="IPR012338">
    <property type="entry name" value="Beta-lactam/transpept-like"/>
</dbReference>
<dbReference type="Gene3D" id="2.60.40.10">
    <property type="entry name" value="Immunoglobulins"/>
    <property type="match status" value="1"/>
</dbReference>
<dbReference type="GO" id="GO:0009252">
    <property type="term" value="P:peptidoglycan biosynthetic process"/>
    <property type="evidence" value="ECO:0007669"/>
    <property type="project" value="TreeGrafter"/>
</dbReference>
<evidence type="ECO:0000313" key="4">
    <source>
        <dbReference type="Proteomes" id="UP000034739"/>
    </source>
</evidence>
<sequence>KGKVLFEHKIPAARRVLSYDIAYLISHILSDNEARREVFGPKSYLVIGGKTVAVKTGTTDDKRDNWTVGYTPSIVVGAWVGNNDNSPMHPSLASGVTGAAPIWNRIIRETLKDKPDEQFTRPDTIIEVEIDAYGGGLPKDGYPTRKEIFIKGTEPTAASPIYQNLKISKKDSNKLANSVEVAKLEFDSRSFVVFVESDPVSSDGKNRWQEGIDAWVAAQGDAKFHPPTEVYEGNDQIAVTIREPGDRSRIDTNDVKVVIEAGSAGEITKIEVFVDGTLVKDKNDKKLSETINMSNGQHTIKAKAHDNKGNTAETEVHVAINEPYATPTPTPTPTP</sequence>
<dbReference type="GO" id="GO:0008955">
    <property type="term" value="F:peptidoglycan glycosyltransferase activity"/>
    <property type="evidence" value="ECO:0007669"/>
    <property type="project" value="TreeGrafter"/>
</dbReference>
<keyword evidence="1" id="KW-0328">Glycosyltransferase</keyword>
<evidence type="ECO:0000256" key="1">
    <source>
        <dbReference type="ARBA" id="ARBA00022676"/>
    </source>
</evidence>
<dbReference type="Proteomes" id="UP000034739">
    <property type="component" value="Unassembled WGS sequence"/>
</dbReference>
<comment type="caution">
    <text evidence="3">The sequence shown here is derived from an EMBL/GenBank/DDBJ whole genome shotgun (WGS) entry which is preliminary data.</text>
</comment>
<dbReference type="GO" id="GO:0030288">
    <property type="term" value="C:outer membrane-bounded periplasmic space"/>
    <property type="evidence" value="ECO:0007669"/>
    <property type="project" value="TreeGrafter"/>
</dbReference>
<keyword evidence="2" id="KW-0808">Transferase</keyword>
<evidence type="ECO:0000313" key="3">
    <source>
        <dbReference type="EMBL" id="KKU86944.1"/>
    </source>
</evidence>
<dbReference type="Pfam" id="PF17957">
    <property type="entry name" value="Big_7"/>
    <property type="match status" value="1"/>
</dbReference>
<dbReference type="InterPro" id="IPR013783">
    <property type="entry name" value="Ig-like_fold"/>
</dbReference>
<gene>
    <name evidence="3" type="ORF">UY16_C0044G0001</name>
</gene>
<name>A0A0G1TYU2_9BACT</name>
<dbReference type="Gene3D" id="3.40.710.10">
    <property type="entry name" value="DD-peptidase/beta-lactamase superfamily"/>
    <property type="match status" value="1"/>
</dbReference>
<dbReference type="PATRIC" id="fig|1618445.3.peg.1019"/>